<protein>
    <recommendedName>
        <fullName evidence="4">pectinesterase</fullName>
        <ecNumber evidence="4">3.1.1.11</ecNumber>
    </recommendedName>
</protein>
<keyword evidence="15" id="KW-1185">Reference proteome</keyword>
<dbReference type="Gene3D" id="1.20.140.40">
    <property type="entry name" value="Invertase/pectin methylesterase inhibitor family protein"/>
    <property type="match status" value="1"/>
</dbReference>
<dbReference type="Pfam" id="PF04043">
    <property type="entry name" value="PMEI"/>
    <property type="match status" value="1"/>
</dbReference>
<dbReference type="InterPro" id="IPR033131">
    <property type="entry name" value="Pectinesterase_Asp_AS"/>
</dbReference>
<comment type="caution">
    <text evidence="14">The sequence shown here is derived from an EMBL/GenBank/DDBJ whole genome shotgun (WGS) entry which is preliminary data.</text>
</comment>
<comment type="similarity">
    <text evidence="3">In the C-terminal section; belongs to the pectinesterase family.</text>
</comment>
<gene>
    <name evidence="14" type="primary">gb14184</name>
    <name evidence="14" type="ORF">PR202_gb14184</name>
</gene>
<keyword evidence="6" id="KW-0063">Aspartyl esterase</keyword>
<dbReference type="Pfam" id="PF01095">
    <property type="entry name" value="Pectinesterase"/>
    <property type="match status" value="1"/>
</dbReference>
<dbReference type="EMBL" id="BQKI01000079">
    <property type="protein sequence ID" value="GJN26264.1"/>
    <property type="molecule type" value="Genomic_DNA"/>
</dbReference>
<accession>A0AAV5ES70</accession>
<evidence type="ECO:0000256" key="4">
    <source>
        <dbReference type="ARBA" id="ARBA00013229"/>
    </source>
</evidence>
<evidence type="ECO:0000256" key="3">
    <source>
        <dbReference type="ARBA" id="ARBA00007786"/>
    </source>
</evidence>
<dbReference type="Proteomes" id="UP001054889">
    <property type="component" value="Unassembled WGS sequence"/>
</dbReference>
<dbReference type="Gene3D" id="2.160.20.10">
    <property type="entry name" value="Single-stranded right-handed beta-helix, Pectin lyase-like"/>
    <property type="match status" value="1"/>
</dbReference>
<reference evidence="14" key="2">
    <citation type="submission" date="2021-12" db="EMBL/GenBank/DDBJ databases">
        <title>Resequencing data analysis of finger millet.</title>
        <authorList>
            <person name="Hatakeyama M."/>
            <person name="Aluri S."/>
            <person name="Balachadran M.T."/>
            <person name="Sivarajan S.R."/>
            <person name="Poveda L."/>
            <person name="Shimizu-Inatsugi R."/>
            <person name="Schlapbach R."/>
            <person name="Sreeman S.M."/>
            <person name="Shimizu K.K."/>
        </authorList>
    </citation>
    <scope>NUCLEOTIDE SEQUENCE</scope>
</reference>
<dbReference type="InterPro" id="IPR011050">
    <property type="entry name" value="Pectin_lyase_fold/virulence"/>
</dbReference>
<evidence type="ECO:0000256" key="5">
    <source>
        <dbReference type="ARBA" id="ARBA00022801"/>
    </source>
</evidence>
<dbReference type="PANTHER" id="PTHR31707">
    <property type="entry name" value="PECTINESTERASE"/>
    <property type="match status" value="1"/>
</dbReference>
<evidence type="ECO:0000256" key="6">
    <source>
        <dbReference type="ARBA" id="ARBA00023085"/>
    </source>
</evidence>
<evidence type="ECO:0000256" key="2">
    <source>
        <dbReference type="ARBA" id="ARBA00006027"/>
    </source>
</evidence>
<comment type="similarity">
    <text evidence="2">In the N-terminal section; belongs to the PMEI family.</text>
</comment>
<dbReference type="FunFam" id="2.160.20.10:FF:000001">
    <property type="entry name" value="Pectinesterase"/>
    <property type="match status" value="1"/>
</dbReference>
<keyword evidence="5" id="KW-0378">Hydrolase</keyword>
<dbReference type="CDD" id="cd15798">
    <property type="entry name" value="PMEI-like_3"/>
    <property type="match status" value="1"/>
</dbReference>
<evidence type="ECO:0000256" key="9">
    <source>
        <dbReference type="ARBA" id="ARBA00047928"/>
    </source>
</evidence>
<evidence type="ECO:0000256" key="10">
    <source>
        <dbReference type="ARBA" id="ARBA00057335"/>
    </source>
</evidence>
<dbReference type="PROSITE" id="PS00503">
    <property type="entry name" value="PECTINESTERASE_2"/>
    <property type="match status" value="1"/>
</dbReference>
<feature type="domain" description="Pectinesterase inhibitor" evidence="13">
    <location>
        <begin position="38"/>
        <end position="184"/>
    </location>
</feature>
<evidence type="ECO:0000256" key="12">
    <source>
        <dbReference type="SAM" id="MobiDB-lite"/>
    </source>
</evidence>
<sequence length="749" mass="80824">MANKVAVASVIAAVGVVAVIGTIAAVTSTHKKDGGAMSAGVRLGAICSSTLYPSKCEQSLKPVVNDSASPEEILRAALNVALDEVAAAFERAERIGKDAKGNVTKSAMDVCKKLLDDATEDLRDMSKLKPEEVVGHVKDLRVWLSGAMTYIYTCADGFDKPELKEAMDKVLQNSTELSSNALAIITRLGELMPPVGPTKNNGSTSTSTGGPTRRLLGWQIGDDDDAGRGSSGRALLGLGADDDAKQLDDVTAATEASRKLLSETVHEISAIVSHDANRRLLDLFGGVSNTSDPTGRRRLLADDVPVTYEYTVVAVHDHERNRRRMLAVQADGIAAMSAEVNRHLLAAEVPDELAGKRRLLSTTLTQIIDVTTGIKGQLDAMNRTTDTHRELTTNIVGTFDEIDDGRNSGVPAGDIPEWLPAHQRRLLQLPTLQKPNAVVAQDGSGDFKTINDAVAAIPKTYAGRYAIYVKAGDYKEYVTITKDMGNVFMYGDGPTKTRVIGDRSNVGGFATIATRTFSAEGPGFICKSMGFVNTAGPEAHQAVALHVQGDMSVFFNCRFEAYQDTLYVHANRQFFRNCEILGTVDFIFGNSAALFQNCLMTVRKPMDSQANMVTAQGRTDPNMPTGIVIQSCRIVPEDALFPARLQIASYLGRPWKEFARTVVMESTIGDLIKPEGWAEWMGDFALKTLYYAEYGNTGPGAGTSKRVAWPGYRGVIGQAEATQFTPGVFIDGMTWLKNTGIQNVMGFTK</sequence>
<proteinExistence type="inferred from homology"/>
<evidence type="ECO:0000313" key="15">
    <source>
        <dbReference type="Proteomes" id="UP001054889"/>
    </source>
</evidence>
<comment type="pathway">
    <text evidence="1">Glycan metabolism; pectin degradation; 2-dehydro-3-deoxy-D-gluconate from pectin: step 1/5.</text>
</comment>
<dbReference type="GO" id="GO:0030599">
    <property type="term" value="F:pectinesterase activity"/>
    <property type="evidence" value="ECO:0007669"/>
    <property type="project" value="UniProtKB-EC"/>
</dbReference>
<evidence type="ECO:0000256" key="1">
    <source>
        <dbReference type="ARBA" id="ARBA00005184"/>
    </source>
</evidence>
<dbReference type="GO" id="GO:0042545">
    <property type="term" value="P:cell wall modification"/>
    <property type="evidence" value="ECO:0007669"/>
    <property type="project" value="InterPro"/>
</dbReference>
<dbReference type="InterPro" id="IPR012334">
    <property type="entry name" value="Pectin_lyas_fold"/>
</dbReference>
<comment type="catalytic activity">
    <reaction evidence="9">
        <text>[(1-&gt;4)-alpha-D-galacturonosyl methyl ester](n) + n H2O = [(1-&gt;4)-alpha-D-galacturonosyl](n) + n methanol + n H(+)</text>
        <dbReference type="Rhea" id="RHEA:22380"/>
        <dbReference type="Rhea" id="RHEA-COMP:14570"/>
        <dbReference type="Rhea" id="RHEA-COMP:14573"/>
        <dbReference type="ChEBI" id="CHEBI:15377"/>
        <dbReference type="ChEBI" id="CHEBI:15378"/>
        <dbReference type="ChEBI" id="CHEBI:17790"/>
        <dbReference type="ChEBI" id="CHEBI:140522"/>
        <dbReference type="ChEBI" id="CHEBI:140523"/>
        <dbReference type="EC" id="3.1.1.11"/>
    </reaction>
</comment>
<evidence type="ECO:0000256" key="11">
    <source>
        <dbReference type="PROSITE-ProRule" id="PRU10040"/>
    </source>
</evidence>
<dbReference type="InterPro" id="IPR006501">
    <property type="entry name" value="Pectinesterase_inhib_dom"/>
</dbReference>
<evidence type="ECO:0000256" key="8">
    <source>
        <dbReference type="ARBA" id="ARBA00023180"/>
    </source>
</evidence>
<comment type="function">
    <text evidence="10">Acts in the modification of cell walls via demethylesterification of cell wall pectin.</text>
</comment>
<dbReference type="InterPro" id="IPR000070">
    <property type="entry name" value="Pectinesterase_cat"/>
</dbReference>
<dbReference type="SUPFAM" id="SSF101148">
    <property type="entry name" value="Plant invertase/pectin methylesterase inhibitor"/>
    <property type="match status" value="1"/>
</dbReference>
<keyword evidence="7" id="KW-1015">Disulfide bond</keyword>
<organism evidence="14 15">
    <name type="scientific">Eleusine coracana subsp. coracana</name>
    <dbReference type="NCBI Taxonomy" id="191504"/>
    <lineage>
        <taxon>Eukaryota</taxon>
        <taxon>Viridiplantae</taxon>
        <taxon>Streptophyta</taxon>
        <taxon>Embryophyta</taxon>
        <taxon>Tracheophyta</taxon>
        <taxon>Spermatophyta</taxon>
        <taxon>Magnoliopsida</taxon>
        <taxon>Liliopsida</taxon>
        <taxon>Poales</taxon>
        <taxon>Poaceae</taxon>
        <taxon>PACMAD clade</taxon>
        <taxon>Chloridoideae</taxon>
        <taxon>Cynodonteae</taxon>
        <taxon>Eleusininae</taxon>
        <taxon>Eleusine</taxon>
    </lineage>
</organism>
<evidence type="ECO:0000313" key="14">
    <source>
        <dbReference type="EMBL" id="GJN26264.1"/>
    </source>
</evidence>
<dbReference type="SMART" id="SM00856">
    <property type="entry name" value="PMEI"/>
    <property type="match status" value="1"/>
</dbReference>
<dbReference type="InterPro" id="IPR035513">
    <property type="entry name" value="Invertase/methylesterase_inhib"/>
</dbReference>
<dbReference type="NCBIfam" id="TIGR01614">
    <property type="entry name" value="PME_inhib"/>
    <property type="match status" value="1"/>
</dbReference>
<feature type="region of interest" description="Disordered" evidence="12">
    <location>
        <begin position="193"/>
        <end position="226"/>
    </location>
</feature>
<evidence type="ECO:0000256" key="7">
    <source>
        <dbReference type="ARBA" id="ARBA00023157"/>
    </source>
</evidence>
<dbReference type="GO" id="GO:0004857">
    <property type="term" value="F:enzyme inhibitor activity"/>
    <property type="evidence" value="ECO:0007669"/>
    <property type="project" value="InterPro"/>
</dbReference>
<reference evidence="14" key="1">
    <citation type="journal article" date="2018" name="DNA Res.">
        <title>Multiple hybrid de novo genome assembly of finger millet, an orphan allotetraploid crop.</title>
        <authorList>
            <person name="Hatakeyama M."/>
            <person name="Aluri S."/>
            <person name="Balachadran M.T."/>
            <person name="Sivarajan S.R."/>
            <person name="Patrignani A."/>
            <person name="Gruter S."/>
            <person name="Poveda L."/>
            <person name="Shimizu-Inatsugi R."/>
            <person name="Baeten J."/>
            <person name="Francoijs K.J."/>
            <person name="Nataraja K.N."/>
            <person name="Reddy Y.A.N."/>
            <person name="Phadnis S."/>
            <person name="Ravikumar R.L."/>
            <person name="Schlapbach R."/>
            <person name="Sreeman S.M."/>
            <person name="Shimizu K.K."/>
        </authorList>
    </citation>
    <scope>NUCLEOTIDE SEQUENCE</scope>
</reference>
<dbReference type="SUPFAM" id="SSF51126">
    <property type="entry name" value="Pectin lyase-like"/>
    <property type="match status" value="1"/>
</dbReference>
<evidence type="ECO:0000259" key="13">
    <source>
        <dbReference type="SMART" id="SM00856"/>
    </source>
</evidence>
<dbReference type="AlphaFoldDB" id="A0AAV5ES70"/>
<keyword evidence="8" id="KW-0325">Glycoprotein</keyword>
<name>A0AAV5ES70_ELECO</name>
<dbReference type="FunFam" id="1.20.140.40:FF:000001">
    <property type="entry name" value="Pectinesterase"/>
    <property type="match status" value="1"/>
</dbReference>
<feature type="active site" evidence="11">
    <location>
        <position position="585"/>
    </location>
</feature>
<dbReference type="EC" id="3.1.1.11" evidence="4"/>